<dbReference type="AlphaFoldDB" id="A0A942E2K3"/>
<reference evidence="2" key="1">
    <citation type="submission" date="2021-04" db="EMBL/GenBank/DDBJ databases">
        <title>Pseudaminobacter soli sp. nov., isolated from paddy soil contaminated by heavy metals.</title>
        <authorList>
            <person name="Zhang K."/>
        </authorList>
    </citation>
    <scope>NUCLEOTIDE SEQUENCE</scope>
    <source>
        <strain evidence="2">19-2017</strain>
    </source>
</reference>
<sequence length="208" mass="21557">MQLTRTIGFVFVEQAADWEYALLAAAAVGWLGARAVILTPDGEPVRSQGGVLLAPERNAEPSANVDLNAVAVIGSDLWASPQAPDVGPLLTAVAGRGGIVGGICAGTLALARAGLLDGVRHTSNGRDWILTHEPDYIGQEHYQDVPHAVADGLIVTAPGTAPGTFAHLFLSALYPDRASEVAEMKAMFAKEYVTSLDGTPDSMLSGAA</sequence>
<dbReference type="InterPro" id="IPR002818">
    <property type="entry name" value="DJ-1/PfpI"/>
</dbReference>
<evidence type="ECO:0000313" key="3">
    <source>
        <dbReference type="Proteomes" id="UP000680348"/>
    </source>
</evidence>
<dbReference type="Proteomes" id="UP000680348">
    <property type="component" value="Unassembled WGS sequence"/>
</dbReference>
<proteinExistence type="predicted"/>
<protein>
    <submittedName>
        <fullName evidence="2">DJ-1/PfpI family protein</fullName>
    </submittedName>
</protein>
<dbReference type="SUPFAM" id="SSF52317">
    <property type="entry name" value="Class I glutamine amidotransferase-like"/>
    <property type="match status" value="1"/>
</dbReference>
<dbReference type="EMBL" id="JAGWCR010000007">
    <property type="protein sequence ID" value="MBS3649870.1"/>
    <property type="molecule type" value="Genomic_DNA"/>
</dbReference>
<keyword evidence="3" id="KW-1185">Reference proteome</keyword>
<dbReference type="InterPro" id="IPR029062">
    <property type="entry name" value="Class_I_gatase-like"/>
</dbReference>
<evidence type="ECO:0000313" key="2">
    <source>
        <dbReference type="EMBL" id="MBS3649870.1"/>
    </source>
</evidence>
<accession>A0A942E2K3</accession>
<feature type="domain" description="DJ-1/PfpI" evidence="1">
    <location>
        <begin position="7"/>
        <end position="167"/>
    </location>
</feature>
<gene>
    <name evidence="2" type="ORF">KEU06_14755</name>
</gene>
<dbReference type="RefSeq" id="WP_188255423.1">
    <property type="nucleotide sequence ID" value="NZ_JABVCF010000007.1"/>
</dbReference>
<organism evidence="2 3">
    <name type="scientific">Pseudaminobacter soli</name>
    <name type="common">ex Zhang et al. 2022</name>
    <dbReference type="NCBI Taxonomy" id="2831468"/>
    <lineage>
        <taxon>Bacteria</taxon>
        <taxon>Pseudomonadati</taxon>
        <taxon>Pseudomonadota</taxon>
        <taxon>Alphaproteobacteria</taxon>
        <taxon>Hyphomicrobiales</taxon>
        <taxon>Phyllobacteriaceae</taxon>
        <taxon>Pseudaminobacter</taxon>
    </lineage>
</organism>
<dbReference type="Pfam" id="PF01965">
    <property type="entry name" value="DJ-1_PfpI"/>
    <property type="match status" value="1"/>
</dbReference>
<evidence type="ECO:0000259" key="1">
    <source>
        <dbReference type="Pfam" id="PF01965"/>
    </source>
</evidence>
<dbReference type="Gene3D" id="3.40.50.880">
    <property type="match status" value="1"/>
</dbReference>
<name>A0A942E2K3_9HYPH</name>
<comment type="caution">
    <text evidence="2">The sequence shown here is derived from an EMBL/GenBank/DDBJ whole genome shotgun (WGS) entry which is preliminary data.</text>
</comment>